<comment type="caution">
    <text evidence="1">The sequence shown here is derived from an EMBL/GenBank/DDBJ whole genome shotgun (WGS) entry which is preliminary data.</text>
</comment>
<dbReference type="Proteomes" id="UP001353858">
    <property type="component" value="Unassembled WGS sequence"/>
</dbReference>
<organism evidence="1 2">
    <name type="scientific">Aquatica leii</name>
    <dbReference type="NCBI Taxonomy" id="1421715"/>
    <lineage>
        <taxon>Eukaryota</taxon>
        <taxon>Metazoa</taxon>
        <taxon>Ecdysozoa</taxon>
        <taxon>Arthropoda</taxon>
        <taxon>Hexapoda</taxon>
        <taxon>Insecta</taxon>
        <taxon>Pterygota</taxon>
        <taxon>Neoptera</taxon>
        <taxon>Endopterygota</taxon>
        <taxon>Coleoptera</taxon>
        <taxon>Polyphaga</taxon>
        <taxon>Elateriformia</taxon>
        <taxon>Elateroidea</taxon>
        <taxon>Lampyridae</taxon>
        <taxon>Luciolinae</taxon>
        <taxon>Aquatica</taxon>
    </lineage>
</organism>
<name>A0AAN7SGF4_9COLE</name>
<dbReference type="EMBL" id="JARPUR010000004">
    <property type="protein sequence ID" value="KAK4878534.1"/>
    <property type="molecule type" value="Genomic_DNA"/>
</dbReference>
<reference evidence="2" key="1">
    <citation type="submission" date="2023-01" db="EMBL/GenBank/DDBJ databases">
        <title>Key to firefly adult light organ development and bioluminescence: homeobox transcription factors regulate luciferase expression and transportation to peroxisome.</title>
        <authorList>
            <person name="Fu X."/>
        </authorList>
    </citation>
    <scope>NUCLEOTIDE SEQUENCE [LARGE SCALE GENOMIC DNA]</scope>
</reference>
<dbReference type="AlphaFoldDB" id="A0AAN7SGF4"/>
<protein>
    <submittedName>
        <fullName evidence="1">Uncharacterized protein</fullName>
    </submittedName>
</protein>
<keyword evidence="2" id="KW-1185">Reference proteome</keyword>
<accession>A0AAN7SGF4</accession>
<evidence type="ECO:0000313" key="2">
    <source>
        <dbReference type="Proteomes" id="UP001353858"/>
    </source>
</evidence>
<evidence type="ECO:0000313" key="1">
    <source>
        <dbReference type="EMBL" id="KAK4878534.1"/>
    </source>
</evidence>
<proteinExistence type="predicted"/>
<sequence>MLQFKLLNFLPKIDLKITPNPIACNRYEIAETEQYYFLNDGNDFKLQSQLLYVLPEIDLNITPNPVACRDFFSENELIVELRGDNIKISKNESNDDVKGCTYRNESDSNDILNVNHIAEGERDELKFGNIADCKSKQAVVAIYDKYINEFGSYEKSSEVEMNIRVNTDRPIAFGPRRISFRDREKLQLLLGPRCQHQLNDAIRTRIQRDDENSKNWPVTLKPFHEQDPLDNSLLKPK</sequence>
<gene>
    <name evidence="1" type="ORF">RN001_011040</name>
</gene>